<sequence length="236" mass="25297">MTARLAPPASEILHPITRDARVVDCETAAGLGALNRPGVTMAIWRRSPPVCPARGSARRAAGALAQLRILVRPADLRSALTPLFAGAGLSGGEMPDLLVGDIEVLVSAFSGIAKCDLVDVRLERITDNACSKFHRDNVDLRLLTTYRGATTQWVAPAYAAQALREQKAYTGPLERLQVHDVAVFKGRSGDPEEGIVHRSPPIAGLGLVRWLLCLNKPTLVSPEPWSDGMRRSPASG</sequence>
<organism evidence="1">
    <name type="scientific">metagenome</name>
    <dbReference type="NCBI Taxonomy" id="256318"/>
    <lineage>
        <taxon>unclassified sequences</taxon>
        <taxon>metagenomes</taxon>
    </lineage>
</organism>
<protein>
    <recommendedName>
        <fullName evidence="2">DUF1826 domain-containing protein</fullName>
    </recommendedName>
</protein>
<dbReference type="Pfam" id="PF08856">
    <property type="entry name" value="DUF1826"/>
    <property type="match status" value="1"/>
</dbReference>
<evidence type="ECO:0008006" key="2">
    <source>
        <dbReference type="Google" id="ProtNLM"/>
    </source>
</evidence>
<dbReference type="EMBL" id="UIDG01000340">
    <property type="protein sequence ID" value="SUS07282.1"/>
    <property type="molecule type" value="Genomic_DNA"/>
</dbReference>
<evidence type="ECO:0000313" key="1">
    <source>
        <dbReference type="EMBL" id="SUS07282.1"/>
    </source>
</evidence>
<accession>A0A380TFM9</accession>
<proteinExistence type="predicted"/>
<reference evidence="1" key="1">
    <citation type="submission" date="2018-07" db="EMBL/GenBank/DDBJ databases">
        <authorList>
            <person name="Quirk P.G."/>
            <person name="Krulwich T.A."/>
        </authorList>
    </citation>
    <scope>NUCLEOTIDE SEQUENCE</scope>
</reference>
<dbReference type="AlphaFoldDB" id="A0A380TFM9"/>
<name>A0A380TFM9_9ZZZZ</name>
<dbReference type="InterPro" id="IPR014955">
    <property type="entry name" value="DUF1826"/>
</dbReference>
<gene>
    <name evidence="1" type="ORF">DF3PB_4040004</name>
</gene>